<feature type="domain" description="Thioesterase" evidence="3">
    <location>
        <begin position="52"/>
        <end position="120"/>
    </location>
</feature>
<comment type="similarity">
    <text evidence="1">Belongs to the thioesterase PaaI family.</text>
</comment>
<reference evidence="4 5" key="1">
    <citation type="submission" date="2019-08" db="EMBL/GenBank/DDBJ databases">
        <authorList>
            <person name="Chen S.-C."/>
            <person name="Lai M.-C."/>
            <person name="You Y.-T."/>
        </authorList>
    </citation>
    <scope>NUCLEOTIDE SEQUENCE [LARGE SCALE GENOMIC DNA]</scope>
    <source>
        <strain evidence="4 5">P2F9704a</strain>
    </source>
</reference>
<dbReference type="InterPro" id="IPR039298">
    <property type="entry name" value="ACOT13"/>
</dbReference>
<dbReference type="Proteomes" id="UP001524383">
    <property type="component" value="Unassembled WGS sequence"/>
</dbReference>
<protein>
    <submittedName>
        <fullName evidence="4">PaaI family thioesterase</fullName>
    </submittedName>
</protein>
<proteinExistence type="inferred from homology"/>
<dbReference type="SUPFAM" id="SSF54637">
    <property type="entry name" value="Thioesterase/thiol ester dehydrase-isomerase"/>
    <property type="match status" value="1"/>
</dbReference>
<dbReference type="InterPro" id="IPR003736">
    <property type="entry name" value="PAAI_dom"/>
</dbReference>
<name>A0ABD4TKG4_9EURY</name>
<keyword evidence="2" id="KW-0378">Hydrolase</keyword>
<dbReference type="Pfam" id="PF03061">
    <property type="entry name" value="4HBT"/>
    <property type="match status" value="1"/>
</dbReference>
<comment type="caution">
    <text evidence="4">The sequence shown here is derived from an EMBL/GenBank/DDBJ whole genome shotgun (WGS) entry which is preliminary data.</text>
</comment>
<evidence type="ECO:0000259" key="3">
    <source>
        <dbReference type="Pfam" id="PF03061"/>
    </source>
</evidence>
<evidence type="ECO:0000313" key="4">
    <source>
        <dbReference type="EMBL" id="MCQ1538244.1"/>
    </source>
</evidence>
<evidence type="ECO:0000313" key="5">
    <source>
        <dbReference type="Proteomes" id="UP001524383"/>
    </source>
</evidence>
<dbReference type="InterPro" id="IPR006683">
    <property type="entry name" value="Thioestr_dom"/>
</dbReference>
<dbReference type="GO" id="GO:0016787">
    <property type="term" value="F:hydrolase activity"/>
    <property type="evidence" value="ECO:0007669"/>
    <property type="project" value="UniProtKB-KW"/>
</dbReference>
<dbReference type="NCBIfam" id="TIGR00369">
    <property type="entry name" value="unchar_dom_1"/>
    <property type="match status" value="1"/>
</dbReference>
<dbReference type="AlphaFoldDB" id="A0ABD4TKG4"/>
<organism evidence="4 5">
    <name type="scientific">Methanocalculus taiwanensis</name>
    <dbReference type="NCBI Taxonomy" id="106207"/>
    <lineage>
        <taxon>Archaea</taxon>
        <taxon>Methanobacteriati</taxon>
        <taxon>Methanobacteriota</taxon>
        <taxon>Stenosarchaea group</taxon>
        <taxon>Methanomicrobia</taxon>
        <taxon>Methanomicrobiales</taxon>
        <taxon>Methanocalculaceae</taxon>
        <taxon>Methanocalculus</taxon>
    </lineage>
</organism>
<dbReference type="Gene3D" id="3.10.129.10">
    <property type="entry name" value="Hotdog Thioesterase"/>
    <property type="match status" value="1"/>
</dbReference>
<gene>
    <name evidence="4" type="ORF">FTO68_04470</name>
</gene>
<dbReference type="CDD" id="cd03443">
    <property type="entry name" value="PaaI_thioesterase"/>
    <property type="match status" value="1"/>
</dbReference>
<evidence type="ECO:0000256" key="1">
    <source>
        <dbReference type="ARBA" id="ARBA00008324"/>
    </source>
</evidence>
<dbReference type="EMBL" id="VOTZ01000007">
    <property type="protein sequence ID" value="MCQ1538244.1"/>
    <property type="molecule type" value="Genomic_DNA"/>
</dbReference>
<dbReference type="PANTHER" id="PTHR21660">
    <property type="entry name" value="THIOESTERASE SUPERFAMILY MEMBER-RELATED"/>
    <property type="match status" value="1"/>
</dbReference>
<keyword evidence="5" id="KW-1185">Reference proteome</keyword>
<sequence>MEYIERLKVDSDQANPFFKMMGVSVLSFTDGHAELSMEILPEMHNGVGWLQGGLFVALADEAMALALYTVLAGNEGIATISESTSFLRGAREGTLFARGWVIRRGRRVAFTEAEVRRGGGSGEVLARTTASFAIVSKT</sequence>
<dbReference type="InterPro" id="IPR029069">
    <property type="entry name" value="HotDog_dom_sf"/>
</dbReference>
<accession>A0ABD4TKG4</accession>
<dbReference type="PANTHER" id="PTHR21660:SF1">
    <property type="entry name" value="ACYL-COENZYME A THIOESTERASE 13"/>
    <property type="match status" value="1"/>
</dbReference>
<evidence type="ECO:0000256" key="2">
    <source>
        <dbReference type="ARBA" id="ARBA00022801"/>
    </source>
</evidence>